<dbReference type="InterPro" id="IPR011761">
    <property type="entry name" value="ATP-grasp"/>
</dbReference>
<reference evidence="8 9" key="1">
    <citation type="journal article" date="2018" name="Sci. Rep.">
        <title>A novel species of the marine cyanobacterium Acaryochloris with a unique pigment content and lifestyle.</title>
        <authorList>
            <person name="Partensky F."/>
            <person name="Six C."/>
            <person name="Ratin M."/>
            <person name="Garczarek L."/>
            <person name="Vaulot D."/>
            <person name="Probert I."/>
            <person name="Calteau A."/>
            <person name="Gourvil P."/>
            <person name="Marie D."/>
            <person name="Grebert T."/>
            <person name="Bouchier C."/>
            <person name="Le Panse S."/>
            <person name="Gachenot M."/>
            <person name="Rodriguez F."/>
            <person name="Garrido J.L."/>
        </authorList>
    </citation>
    <scope>NUCLEOTIDE SEQUENCE [LARGE SCALE GENOMIC DNA]</scope>
    <source>
        <strain evidence="8 9">RCC1774</strain>
    </source>
</reference>
<dbReference type="GO" id="GO:0005524">
    <property type="term" value="F:ATP binding"/>
    <property type="evidence" value="ECO:0007669"/>
    <property type="project" value="UniProtKB-UniRule"/>
</dbReference>
<feature type="domain" description="ATP-grasp" evidence="7">
    <location>
        <begin position="224"/>
        <end position="478"/>
    </location>
</feature>
<dbReference type="PANTHER" id="PTHR23135">
    <property type="entry name" value="MUR LIGASE FAMILY MEMBER"/>
    <property type="match status" value="1"/>
</dbReference>
<feature type="region of interest" description="Disordered" evidence="6">
    <location>
        <begin position="814"/>
        <end position="861"/>
    </location>
</feature>
<dbReference type="InterPro" id="IPR044019">
    <property type="entry name" value="Cyanophycin_syn_N"/>
</dbReference>
<sequence length="1131" mass="124186">MKILQTQTLRGPNYWSVSCSKLIVVLLDLEDVSDGPSNTLPGFLDGLTQTLPSLKQKLYAPEYRGASLDQELQGSMMGHILKHVALELQVLADMPVAFGCTCETASPDAYQVAIEYQNEDAGRYATRAALRLCQSILDKGVYPKSELQIDLDDLRNLRSEAAQGASTEALIQEAENRGIPWTHLETCDLFQFGSGKHQKRIQAALTSHSNVLGVELACDKERTKEILTSMGAPVPLGKVIYAFRDLEEAIDDLGGYPIVVKPLDGNQGRGITIDIRSWRQAEFAYDRAKDISDGVIVEHFYQGRDHRILVVNHKVVAVAERVPAHIVGNGQSTIFDLVELENKDARRGEGHDTPLTKIKLDNATDEMLSRQGFTLDTVLQPDQICYLRANANLSTGGTAIDRTDEIHPDTLWLAERASRIIDLDIVGIDVITTDITQPLKDVDGVIVEVNAAPGLRMHMAPSEGVARNVAAPILDMLFPAGAPTQIPVVAVAETGGSETPTPLISHILGQVKDSVGYTTADGAFIGQYPVKKGRATDAQSAQIILQDPTVDMAVLETSHSSILRSGLGFSHCDVGVVLNVPSDQSPCTLDHRARALSVISGAVHADGYAVLNADDERVVTMAEQVQGQVAYFSMDPENLVLRSHLQQGGIAAVYEQGYLSILQQDEVKRIEKVAHLPLTVRGCSPAAIASALAASLTAYVQGVTVEQIRAALQTYRSFDQKPSEPADFFDDDSQPNVPKRYINLKDVVLTTSKEPLPLLCDASAAQQVRELCQEYPAFRYAPSNPQLLVQVQKPTQLNGFKFWGTFTATDSLAVEPRASDAESRTEIVSEKEQQRKESAIAHENLDLESDLSTEDSQLSDQNDPTNLWVQFKNGLKPQTVLQNYISQASAVVAAPERTTVAPALAVSEELDSPEAQTNLEQKKSSLIRTQIETIQSEVSAAEKTAERARQELAALSEAIKQHDIKAWEAQQEVKIRRWTKEKAPVAKQVAEQVLDIGGTVVAISFVFTRIAAKMTFEMGRELGAIAREKPEKTVPSVDSNTLDPALKDVINILGKNGRFEGEVFIFQQTNRGVDVHLKNGTPVYTNRKLNPDVKTRFVHRLSKIHKRVVRVRADIEQKLTVQDYQKRLIEN</sequence>
<accession>A0A2W1JW78</accession>
<keyword evidence="2 4" id="KW-0547">Nucleotide-binding</keyword>
<dbReference type="InterPro" id="IPR013651">
    <property type="entry name" value="ATP-grasp_RimK-type"/>
</dbReference>
<keyword evidence="1 8" id="KW-0436">Ligase</keyword>
<dbReference type="Gene3D" id="3.40.1190.10">
    <property type="entry name" value="Mur-like, catalytic domain"/>
    <property type="match status" value="1"/>
</dbReference>
<name>A0A2W1JW78_9CYAN</name>
<dbReference type="SUPFAM" id="SSF53623">
    <property type="entry name" value="MurD-like peptide ligases, catalytic domain"/>
    <property type="match status" value="1"/>
</dbReference>
<protein>
    <submittedName>
        <fullName evidence="8">Cyanophycin synthetase</fullName>
        <ecNumber evidence="8">6.3.2.29</ecNumber>
    </submittedName>
</protein>
<dbReference type="SUPFAM" id="SSF56059">
    <property type="entry name" value="Glutathione synthetase ATP-binding domain-like"/>
    <property type="match status" value="1"/>
</dbReference>
<dbReference type="InterPro" id="IPR011810">
    <property type="entry name" value="Cya_phycin_syn"/>
</dbReference>
<dbReference type="NCBIfam" id="TIGR02068">
    <property type="entry name" value="cya_phycin_syn"/>
    <property type="match status" value="1"/>
</dbReference>
<keyword evidence="5" id="KW-0175">Coiled coil</keyword>
<dbReference type="EMBL" id="PQWO01000009">
    <property type="protein sequence ID" value="PZD72687.1"/>
    <property type="molecule type" value="Genomic_DNA"/>
</dbReference>
<evidence type="ECO:0000313" key="8">
    <source>
        <dbReference type="EMBL" id="PZD72687.1"/>
    </source>
</evidence>
<keyword evidence="9" id="KW-1185">Reference proteome</keyword>
<proteinExistence type="predicted"/>
<comment type="caution">
    <text evidence="8">The sequence shown here is derived from an EMBL/GenBank/DDBJ whole genome shotgun (WGS) entry which is preliminary data.</text>
</comment>
<dbReference type="Pfam" id="PF08443">
    <property type="entry name" value="RimK"/>
    <property type="match status" value="1"/>
</dbReference>
<dbReference type="Proteomes" id="UP000248857">
    <property type="component" value="Unassembled WGS sequence"/>
</dbReference>
<dbReference type="RefSeq" id="WP_110986955.1">
    <property type="nucleotide sequence ID" value="NZ_CAWNWM010000009.1"/>
</dbReference>
<feature type="coiled-coil region" evidence="5">
    <location>
        <begin position="931"/>
        <end position="965"/>
    </location>
</feature>
<dbReference type="Pfam" id="PF18921">
    <property type="entry name" value="Cyanophycin_syn"/>
    <property type="match status" value="1"/>
</dbReference>
<evidence type="ECO:0000313" key="9">
    <source>
        <dbReference type="Proteomes" id="UP000248857"/>
    </source>
</evidence>
<evidence type="ECO:0000256" key="6">
    <source>
        <dbReference type="SAM" id="MobiDB-lite"/>
    </source>
</evidence>
<evidence type="ECO:0000256" key="2">
    <source>
        <dbReference type="ARBA" id="ARBA00022741"/>
    </source>
</evidence>
<feature type="compositionally biased region" description="Basic and acidic residues" evidence="6">
    <location>
        <begin position="817"/>
        <end position="845"/>
    </location>
</feature>
<gene>
    <name evidence="8" type="primary">cphA_2</name>
    <name evidence="8" type="ORF">C1752_03523</name>
</gene>
<evidence type="ECO:0000259" key="7">
    <source>
        <dbReference type="PROSITE" id="PS50975"/>
    </source>
</evidence>
<dbReference type="EC" id="6.3.2.29" evidence="8"/>
<evidence type="ECO:0000256" key="5">
    <source>
        <dbReference type="SAM" id="Coils"/>
    </source>
</evidence>
<organism evidence="8 9">
    <name type="scientific">Acaryochloris thomasi RCC1774</name>
    <dbReference type="NCBI Taxonomy" id="1764569"/>
    <lineage>
        <taxon>Bacteria</taxon>
        <taxon>Bacillati</taxon>
        <taxon>Cyanobacteriota</taxon>
        <taxon>Cyanophyceae</taxon>
        <taxon>Acaryochloridales</taxon>
        <taxon>Acaryochloridaceae</taxon>
        <taxon>Acaryochloris</taxon>
        <taxon>Acaryochloris thomasi</taxon>
    </lineage>
</organism>
<dbReference type="Gene3D" id="3.30.470.20">
    <property type="entry name" value="ATP-grasp fold, B domain"/>
    <property type="match status" value="2"/>
</dbReference>
<evidence type="ECO:0000256" key="3">
    <source>
        <dbReference type="ARBA" id="ARBA00022840"/>
    </source>
</evidence>
<dbReference type="OrthoDB" id="9803907at2"/>
<keyword evidence="3 4" id="KW-0067">ATP-binding</keyword>
<dbReference type="AlphaFoldDB" id="A0A2W1JW78"/>
<dbReference type="PROSITE" id="PS50975">
    <property type="entry name" value="ATP_GRASP"/>
    <property type="match status" value="1"/>
</dbReference>
<dbReference type="GO" id="GO:0046872">
    <property type="term" value="F:metal ion binding"/>
    <property type="evidence" value="ECO:0007669"/>
    <property type="project" value="InterPro"/>
</dbReference>
<evidence type="ECO:0000256" key="1">
    <source>
        <dbReference type="ARBA" id="ARBA00022598"/>
    </source>
</evidence>
<evidence type="ECO:0000256" key="4">
    <source>
        <dbReference type="PROSITE-ProRule" id="PRU00409"/>
    </source>
</evidence>
<dbReference type="InterPro" id="IPR036565">
    <property type="entry name" value="Mur-like_cat_sf"/>
</dbReference>
<dbReference type="PANTHER" id="PTHR23135:SF18">
    <property type="entry name" value="CYANOPHYCIN SYNTHETASE"/>
    <property type="match status" value="1"/>
</dbReference>
<dbReference type="GO" id="GO:0071160">
    <property type="term" value="F:cyanophycin synthetase activity (L-aspartate-adding)"/>
    <property type="evidence" value="ECO:0007669"/>
    <property type="project" value="UniProtKB-EC"/>
</dbReference>